<evidence type="ECO:0000313" key="2">
    <source>
        <dbReference type="EMBL" id="KVX01497.1"/>
    </source>
</evidence>
<dbReference type="GeneID" id="41835968"/>
<keyword evidence="1" id="KW-0812">Transmembrane</keyword>
<keyword evidence="1" id="KW-1133">Transmembrane helix</keyword>
<dbReference type="OMA" id="HWWDSIS"/>
<feature type="transmembrane region" description="Helical" evidence="1">
    <location>
        <begin position="122"/>
        <end position="144"/>
    </location>
</feature>
<gene>
    <name evidence="2" type="ORF">AWJ07_17305</name>
</gene>
<dbReference type="Proteomes" id="UP000055702">
    <property type="component" value="Unassembled WGS sequence"/>
</dbReference>
<evidence type="ECO:0000313" key="3">
    <source>
        <dbReference type="Proteomes" id="UP000055702"/>
    </source>
</evidence>
<dbReference type="RefSeq" id="WP_011636093.1">
    <property type="nucleotide sequence ID" value="NZ_JBOZOX010000005.1"/>
</dbReference>
<dbReference type="EMBL" id="LRDC01000022">
    <property type="protein sequence ID" value="KVX01497.1"/>
    <property type="molecule type" value="Genomic_DNA"/>
</dbReference>
<proteinExistence type="predicted"/>
<evidence type="ECO:0008006" key="4">
    <source>
        <dbReference type="Google" id="ProtNLM"/>
    </source>
</evidence>
<protein>
    <recommendedName>
        <fullName evidence="4">DUF3429 domain-containing protein</fullName>
    </recommendedName>
</protein>
<name>A0A106BZJ1_SHEFR</name>
<dbReference type="InterPro" id="IPR021836">
    <property type="entry name" value="DUF3429"/>
</dbReference>
<feature type="transmembrane region" description="Helical" evidence="1">
    <location>
        <begin position="35"/>
        <end position="56"/>
    </location>
</feature>
<dbReference type="PANTHER" id="PTHR15887:SF1">
    <property type="entry name" value="TRANSMEMBRANE PROTEIN 69"/>
    <property type="match status" value="1"/>
</dbReference>
<accession>A0A106BZJ1</accession>
<feature type="transmembrane region" description="Helical" evidence="1">
    <location>
        <begin position="92"/>
        <end position="110"/>
    </location>
</feature>
<organism evidence="2">
    <name type="scientific">Shewanella frigidimarina</name>
    <dbReference type="NCBI Taxonomy" id="56812"/>
    <lineage>
        <taxon>Bacteria</taxon>
        <taxon>Pseudomonadati</taxon>
        <taxon>Pseudomonadota</taxon>
        <taxon>Gammaproteobacteria</taxon>
        <taxon>Alteromonadales</taxon>
        <taxon>Shewanellaceae</taxon>
        <taxon>Shewanella</taxon>
    </lineage>
</organism>
<comment type="caution">
    <text evidence="2">The sequence shown here is derived from an EMBL/GenBank/DDBJ whole genome shotgun (WGS) entry which is preliminary data.</text>
</comment>
<reference evidence="2 3" key="1">
    <citation type="submission" date="2016-01" db="EMBL/GenBank/DDBJ databases">
        <title>Draft genome of the antarctic isolate Shewanella frigidimarina Ag06-30.</title>
        <authorList>
            <person name="Parmeciano Di Noto G."/>
            <person name="Vazquez S."/>
            <person name="Mac Cormack W."/>
            <person name="Iriarte A."/>
            <person name="Quiroga C."/>
        </authorList>
    </citation>
    <scope>NUCLEOTIDE SEQUENCE [LARGE SCALE GENOMIC DNA]</scope>
    <source>
        <strain evidence="2 3">Ag06-30</strain>
    </source>
</reference>
<sequence>MKSIKTWQWLGFAGLLPFIILSVLAFNHSLLAPEHTMLGFVSYSAVILSFIAGTLWGKAVILTLDDNIAKLLIISNIIALACWIALLTPFALSALILLASGYLYLLYIEFKAKQLSTTTSYLTLRTILTSAAVVCHIIVMLSLFSV</sequence>
<feature type="transmembrane region" description="Helical" evidence="1">
    <location>
        <begin position="68"/>
        <end position="86"/>
    </location>
</feature>
<dbReference type="PANTHER" id="PTHR15887">
    <property type="entry name" value="TRANSMEMBRANE PROTEIN 69"/>
    <property type="match status" value="1"/>
</dbReference>
<keyword evidence="1" id="KW-0472">Membrane</keyword>
<dbReference type="AlphaFoldDB" id="A0A106BZJ1"/>
<dbReference type="Pfam" id="PF11911">
    <property type="entry name" value="DUF3429"/>
    <property type="match status" value="1"/>
</dbReference>
<evidence type="ECO:0000256" key="1">
    <source>
        <dbReference type="SAM" id="Phobius"/>
    </source>
</evidence>